<keyword evidence="2" id="KW-0547">Nucleotide-binding</keyword>
<evidence type="ECO:0000256" key="3">
    <source>
        <dbReference type="ARBA" id="ARBA00022840"/>
    </source>
</evidence>
<dbReference type="FunFam" id="3.40.50.300:FF:002053">
    <property type="entry name" value="ABC transporter ATP-binding protein"/>
    <property type="match status" value="1"/>
</dbReference>
<dbReference type="GO" id="GO:0005524">
    <property type="term" value="F:ATP binding"/>
    <property type="evidence" value="ECO:0007669"/>
    <property type="project" value="UniProtKB-KW"/>
</dbReference>
<sequence>MLELQHITLSRNGINLIENADARIHPGQRVGLTGRNGSGKSTLLALLRHEIDADSGDYRLPPDWRIASVAQETPSLPDSALDYVLAGHAPYQAALAAIAQAEQSGDGHAIAKAHEQFSACDGYAQPARAAELLDGLGFPPSEQHRAVASYSGGWRMRLNLARALIAPAELLLLDEPTNHLDLDAIIWLQDYLKTHPATQIIIAHDREFLDALCTRILHIENRQLQSYSGNYSDYERQSYEQRLQAGAQYQKQERQRAHLQNYIDRFRAKATKARQAQSRLKALEKLDAAPPPPPEADYRLAFQPAENHPNPTLIAQKARLGYGDKTILQELTLRIAADARIGILGRNGAGKSTLMKALAGELAPLAGSIEAHKNTRIGYFTQHQLDALRGEHDALWHMQRVLPQESEQQQRNRLGGYGFHGDKVSAPVGQYSGGEKARLALALIIAQRPNLLLLDEPTNHLDLAMRDALTLALQNYDGAMLIISHDRSLLRAACDEFRLVADGKLQPFDGDLEDYHRYLSASRQATTTTHPPANSADNRQEQKRREAEQRQRLRPLKQAVEAQEKTIAKLEAALEKHKTALADPALYEADNKARLKEILAAQSETQKALDAAEAAWTEAAEALQQAEQEQA</sequence>
<evidence type="ECO:0000259" key="7">
    <source>
        <dbReference type="PROSITE" id="PS50893"/>
    </source>
</evidence>
<dbReference type="RefSeq" id="WP_079540721.1">
    <property type="nucleotide sequence ID" value="NZ_CP171111.1"/>
</dbReference>
<dbReference type="Pfam" id="PF12848">
    <property type="entry name" value="ABC_tran_Xtn"/>
    <property type="match status" value="1"/>
</dbReference>
<dbReference type="FunFam" id="3.40.50.300:FF:000011">
    <property type="entry name" value="Putative ABC transporter ATP-binding component"/>
    <property type="match status" value="1"/>
</dbReference>
<dbReference type="InterPro" id="IPR032781">
    <property type="entry name" value="ABC_tran_Xtn"/>
</dbReference>
<dbReference type="PANTHER" id="PTHR19211">
    <property type="entry name" value="ATP-BINDING TRANSPORT PROTEIN-RELATED"/>
    <property type="match status" value="1"/>
</dbReference>
<keyword evidence="1" id="KW-0677">Repeat</keyword>
<name>A0A1C3H4R5_9GAMM</name>
<dbReference type="PANTHER" id="PTHR19211:SF14">
    <property type="entry name" value="ATP-BINDING CASSETTE SUB-FAMILY F MEMBER 1"/>
    <property type="match status" value="1"/>
</dbReference>
<dbReference type="InterPro" id="IPR003593">
    <property type="entry name" value="AAA+_ATPase"/>
</dbReference>
<evidence type="ECO:0000256" key="1">
    <source>
        <dbReference type="ARBA" id="ARBA00022737"/>
    </source>
</evidence>
<feature type="compositionally biased region" description="Polar residues" evidence="6">
    <location>
        <begin position="523"/>
        <end position="537"/>
    </location>
</feature>
<dbReference type="InterPro" id="IPR003439">
    <property type="entry name" value="ABC_transporter-like_ATP-bd"/>
</dbReference>
<gene>
    <name evidence="8" type="ORF">CHUV0807_1373</name>
</gene>
<feature type="domain" description="ABC transporter" evidence="7">
    <location>
        <begin position="2"/>
        <end position="246"/>
    </location>
</feature>
<evidence type="ECO:0000313" key="9">
    <source>
        <dbReference type="Proteomes" id="UP000190837"/>
    </source>
</evidence>
<evidence type="ECO:0000313" key="8">
    <source>
        <dbReference type="EMBL" id="SAM65574.1"/>
    </source>
</evidence>
<feature type="compositionally biased region" description="Basic and acidic residues" evidence="6">
    <location>
        <begin position="538"/>
        <end position="551"/>
    </location>
</feature>
<evidence type="ECO:0000256" key="2">
    <source>
        <dbReference type="ARBA" id="ARBA00022741"/>
    </source>
</evidence>
<dbReference type="Pfam" id="PF00005">
    <property type="entry name" value="ABC_tran"/>
    <property type="match status" value="2"/>
</dbReference>
<comment type="similarity">
    <text evidence="4">Belongs to the ABC transporter superfamily. ABCF family. YheS subfamily.</text>
</comment>
<keyword evidence="3 8" id="KW-0067">ATP-binding</keyword>
<dbReference type="EMBL" id="FKLO01000049">
    <property type="protein sequence ID" value="SAM65574.1"/>
    <property type="molecule type" value="Genomic_DNA"/>
</dbReference>
<protein>
    <recommendedName>
        <fullName evidence="5">Probable ATP-binding protein YheS</fullName>
    </recommendedName>
</protein>
<dbReference type="SMART" id="SM00382">
    <property type="entry name" value="AAA"/>
    <property type="match status" value="2"/>
</dbReference>
<dbReference type="AlphaFoldDB" id="A0A1C3H4R5"/>
<evidence type="ECO:0000256" key="6">
    <source>
        <dbReference type="SAM" id="MobiDB-lite"/>
    </source>
</evidence>
<evidence type="ECO:0000256" key="5">
    <source>
        <dbReference type="ARBA" id="ARBA00069073"/>
    </source>
</evidence>
<dbReference type="GO" id="GO:0016887">
    <property type="term" value="F:ATP hydrolysis activity"/>
    <property type="evidence" value="ECO:0007669"/>
    <property type="project" value="InterPro"/>
</dbReference>
<dbReference type="InterPro" id="IPR017871">
    <property type="entry name" value="ABC_transporter-like_CS"/>
</dbReference>
<reference evidence="9" key="1">
    <citation type="submission" date="2016-04" db="EMBL/GenBank/DDBJ databases">
        <authorList>
            <person name="Tagini F."/>
        </authorList>
    </citation>
    <scope>NUCLEOTIDE SEQUENCE [LARGE SCALE GENOMIC DNA]</scope>
    <source>
        <strain evidence="9">CHUV0807</strain>
    </source>
</reference>
<dbReference type="CDD" id="cd03221">
    <property type="entry name" value="ABCF_EF-3"/>
    <property type="match status" value="2"/>
</dbReference>
<proteinExistence type="inferred from homology"/>
<evidence type="ECO:0000256" key="4">
    <source>
        <dbReference type="ARBA" id="ARBA00061571"/>
    </source>
</evidence>
<feature type="region of interest" description="Disordered" evidence="6">
    <location>
        <begin position="523"/>
        <end position="560"/>
    </location>
</feature>
<accession>A0A1C3H4R5</accession>
<dbReference type="PROSITE" id="PS00211">
    <property type="entry name" value="ABC_TRANSPORTER_1"/>
    <property type="match status" value="2"/>
</dbReference>
<dbReference type="InterPro" id="IPR027417">
    <property type="entry name" value="P-loop_NTPase"/>
</dbReference>
<dbReference type="Gene3D" id="3.40.50.300">
    <property type="entry name" value="P-loop containing nucleotide triphosphate hydrolases"/>
    <property type="match status" value="2"/>
</dbReference>
<dbReference type="Proteomes" id="UP000190837">
    <property type="component" value="Unassembled WGS sequence"/>
</dbReference>
<feature type="domain" description="ABC transporter" evidence="7">
    <location>
        <begin position="313"/>
        <end position="527"/>
    </location>
</feature>
<dbReference type="SUPFAM" id="SSF52540">
    <property type="entry name" value="P-loop containing nucleoside triphosphate hydrolases"/>
    <property type="match status" value="2"/>
</dbReference>
<dbReference type="InterPro" id="IPR050611">
    <property type="entry name" value="ABCF"/>
</dbReference>
<dbReference type="PROSITE" id="PS50893">
    <property type="entry name" value="ABC_TRANSPORTER_2"/>
    <property type="match status" value="2"/>
</dbReference>
<organism evidence="8 9">
    <name type="scientific">Cardiobacterium hominis</name>
    <dbReference type="NCBI Taxonomy" id="2718"/>
    <lineage>
        <taxon>Bacteria</taxon>
        <taxon>Pseudomonadati</taxon>
        <taxon>Pseudomonadota</taxon>
        <taxon>Gammaproteobacteria</taxon>
        <taxon>Cardiobacteriales</taxon>
        <taxon>Cardiobacteriaceae</taxon>
        <taxon>Cardiobacterium</taxon>
    </lineage>
</organism>